<protein>
    <submittedName>
        <fullName evidence="2">Uncharacterized protein</fullName>
    </submittedName>
</protein>
<organism evidence="2 3">
    <name type="scientific">Asticcacaulis biprosthecium C19</name>
    <dbReference type="NCBI Taxonomy" id="715226"/>
    <lineage>
        <taxon>Bacteria</taxon>
        <taxon>Pseudomonadati</taxon>
        <taxon>Pseudomonadota</taxon>
        <taxon>Alphaproteobacteria</taxon>
        <taxon>Caulobacterales</taxon>
        <taxon>Caulobacteraceae</taxon>
        <taxon>Asticcacaulis</taxon>
    </lineage>
</organism>
<dbReference type="AlphaFoldDB" id="F4QGW6"/>
<sequence>MQSRSACERFKCDHSVPPRRQTEDRHPVTPLGYLPPAVPQ</sequence>
<reference evidence="3" key="1">
    <citation type="submission" date="2011-03" db="EMBL/GenBank/DDBJ databases">
        <title>Draft genome sequence of Brevundimonas diminuta.</title>
        <authorList>
            <person name="Brown P.J.B."/>
            <person name="Buechlein A."/>
            <person name="Hemmerich C."/>
            <person name="Brun Y.V."/>
        </authorList>
    </citation>
    <scope>NUCLEOTIDE SEQUENCE [LARGE SCALE GENOMIC DNA]</scope>
    <source>
        <strain evidence="3">C19</strain>
    </source>
</reference>
<accession>F4QGW6</accession>
<name>F4QGW6_9CAUL</name>
<dbReference type="EMBL" id="GL883077">
    <property type="protein sequence ID" value="EGF93719.1"/>
    <property type="molecule type" value="Genomic_DNA"/>
</dbReference>
<dbReference type="Proteomes" id="UP000006512">
    <property type="component" value="Unassembled WGS sequence"/>
</dbReference>
<dbReference type="HOGENOM" id="CLU_3284164_0_0_5"/>
<gene>
    <name evidence="2" type="ORF">ABI_21610</name>
</gene>
<evidence type="ECO:0000256" key="1">
    <source>
        <dbReference type="SAM" id="MobiDB-lite"/>
    </source>
</evidence>
<evidence type="ECO:0000313" key="2">
    <source>
        <dbReference type="EMBL" id="EGF93719.1"/>
    </source>
</evidence>
<keyword evidence="3" id="KW-1185">Reference proteome</keyword>
<feature type="compositionally biased region" description="Basic and acidic residues" evidence="1">
    <location>
        <begin position="1"/>
        <end position="27"/>
    </location>
</feature>
<evidence type="ECO:0000313" key="3">
    <source>
        <dbReference type="Proteomes" id="UP000006512"/>
    </source>
</evidence>
<feature type="region of interest" description="Disordered" evidence="1">
    <location>
        <begin position="1"/>
        <end position="40"/>
    </location>
</feature>
<proteinExistence type="predicted"/>